<dbReference type="AlphaFoldDB" id="A0AAP9KCI7"/>
<dbReference type="SUPFAM" id="SSF55785">
    <property type="entry name" value="PYP-like sensor domain (PAS domain)"/>
    <property type="match status" value="1"/>
</dbReference>
<dbReference type="SMART" id="SM00267">
    <property type="entry name" value="GGDEF"/>
    <property type="match status" value="1"/>
</dbReference>
<dbReference type="Gene3D" id="3.30.450.20">
    <property type="entry name" value="PAS domain"/>
    <property type="match status" value="1"/>
</dbReference>
<comment type="catalytic activity">
    <reaction evidence="3">
        <text>2 GTP = 3',3'-c-di-GMP + 2 diphosphate</text>
        <dbReference type="Rhea" id="RHEA:24898"/>
        <dbReference type="ChEBI" id="CHEBI:33019"/>
        <dbReference type="ChEBI" id="CHEBI:37565"/>
        <dbReference type="ChEBI" id="CHEBI:58805"/>
        <dbReference type="EC" id="2.7.7.65"/>
    </reaction>
</comment>
<dbReference type="Pfam" id="PF13426">
    <property type="entry name" value="PAS_9"/>
    <property type="match status" value="1"/>
</dbReference>
<dbReference type="Proteomes" id="UP000390336">
    <property type="component" value="Chromosome 2"/>
</dbReference>
<dbReference type="PANTHER" id="PTHR45138:SF9">
    <property type="entry name" value="DIGUANYLATE CYCLASE DGCM-RELATED"/>
    <property type="match status" value="1"/>
</dbReference>
<dbReference type="Gene3D" id="3.30.70.270">
    <property type="match status" value="1"/>
</dbReference>
<dbReference type="GO" id="GO:0052621">
    <property type="term" value="F:diguanylate cyclase activity"/>
    <property type="evidence" value="ECO:0007669"/>
    <property type="project" value="UniProtKB-EC"/>
</dbReference>
<feature type="domain" description="PAS" evidence="5">
    <location>
        <begin position="61"/>
        <end position="108"/>
    </location>
</feature>
<evidence type="ECO:0000256" key="3">
    <source>
        <dbReference type="ARBA" id="ARBA00034247"/>
    </source>
</evidence>
<dbReference type="FunFam" id="3.30.70.270:FF:000001">
    <property type="entry name" value="Diguanylate cyclase domain protein"/>
    <property type="match status" value="1"/>
</dbReference>
<dbReference type="EMBL" id="CP045860">
    <property type="protein sequence ID" value="QGH49646.1"/>
    <property type="molecule type" value="Genomic_DNA"/>
</dbReference>
<dbReference type="InterPro" id="IPR050469">
    <property type="entry name" value="Diguanylate_Cyclase"/>
</dbReference>
<evidence type="ECO:0000256" key="4">
    <source>
        <dbReference type="SAM" id="Phobius"/>
    </source>
</evidence>
<evidence type="ECO:0000256" key="2">
    <source>
        <dbReference type="ARBA" id="ARBA00012528"/>
    </source>
</evidence>
<reference evidence="8" key="3">
    <citation type="submission" date="2019-11" db="EMBL/GenBank/DDBJ databases">
        <title>Complete genome sequence of Vibrio owensii SH-14 isolated from shrimp with acute hepatopancreatic necrosis diease.</title>
        <authorList>
            <person name="Liang X."/>
            <person name="Wang Y."/>
        </authorList>
    </citation>
    <scope>NUCLEOTIDE SEQUENCE</scope>
    <source>
        <strain evidence="8">SH14</strain>
    </source>
</reference>
<evidence type="ECO:0000313" key="9">
    <source>
        <dbReference type="Proteomes" id="UP000272136"/>
    </source>
</evidence>
<reference evidence="8 10" key="1">
    <citation type="journal article" date="2015" name="Genome Announc.">
        <title>Draft Genome Sequence of Vibrio owensii Strain SH-14, Which Causes Shrimp Acute Hepatopancreatic Necrosis Disease.</title>
        <authorList>
            <person name="Liu L."/>
            <person name="Xiao J."/>
            <person name="Xia X."/>
            <person name="Pan Y."/>
            <person name="Yan S."/>
            <person name="Wang Y."/>
        </authorList>
    </citation>
    <scope>NUCLEOTIDE SEQUENCE [LARGE SCALE GENOMIC DNA]</scope>
    <source>
        <strain evidence="8 10">SH14</strain>
    </source>
</reference>
<reference evidence="7 9" key="2">
    <citation type="submission" date="2018-10" db="EMBL/GenBank/DDBJ databases">
        <title>Whole Genome of Vibrio owensii strain 170502, isolated from Acute Hepatopancreatic Necrosis Disease (AHPND) shrimp.</title>
        <authorList>
            <person name="Yan M."/>
            <person name="Wang X."/>
            <person name="Wang Y."/>
        </authorList>
    </citation>
    <scope>NUCLEOTIDE SEQUENCE [LARGE SCALE GENOMIC DNA]</scope>
    <source>
        <strain evidence="7 9">1700302</strain>
    </source>
</reference>
<evidence type="ECO:0000313" key="7">
    <source>
        <dbReference type="EMBL" id="AYO17504.1"/>
    </source>
</evidence>
<feature type="domain" description="GGDEF" evidence="6">
    <location>
        <begin position="214"/>
        <end position="338"/>
    </location>
</feature>
<dbReference type="CDD" id="cd00130">
    <property type="entry name" value="PAS"/>
    <property type="match status" value="1"/>
</dbReference>
<dbReference type="NCBIfam" id="TIGR00229">
    <property type="entry name" value="sensory_box"/>
    <property type="match status" value="1"/>
</dbReference>
<dbReference type="PROSITE" id="PS50112">
    <property type="entry name" value="PAS"/>
    <property type="match status" value="1"/>
</dbReference>
<dbReference type="Proteomes" id="UP000272136">
    <property type="component" value="Chromosome 2"/>
</dbReference>
<keyword evidence="4" id="KW-1133">Transmembrane helix</keyword>
<evidence type="ECO:0000256" key="1">
    <source>
        <dbReference type="ARBA" id="ARBA00001946"/>
    </source>
</evidence>
<comment type="cofactor">
    <cofactor evidence="1">
        <name>Mg(2+)</name>
        <dbReference type="ChEBI" id="CHEBI:18420"/>
    </cofactor>
</comment>
<keyword evidence="9" id="KW-1185">Reference proteome</keyword>
<dbReference type="EC" id="2.7.7.65" evidence="2"/>
<dbReference type="Pfam" id="PF00990">
    <property type="entry name" value="GGDEF"/>
    <property type="match status" value="1"/>
</dbReference>
<dbReference type="InterPro" id="IPR035965">
    <property type="entry name" value="PAS-like_dom_sf"/>
</dbReference>
<evidence type="ECO:0000259" key="5">
    <source>
        <dbReference type="PROSITE" id="PS50112"/>
    </source>
</evidence>
<evidence type="ECO:0000313" key="8">
    <source>
        <dbReference type="EMBL" id="QGH49646.1"/>
    </source>
</evidence>
<evidence type="ECO:0000313" key="10">
    <source>
        <dbReference type="Proteomes" id="UP000390336"/>
    </source>
</evidence>
<evidence type="ECO:0000259" key="6">
    <source>
        <dbReference type="PROSITE" id="PS50887"/>
    </source>
</evidence>
<dbReference type="EMBL" id="CP033138">
    <property type="protein sequence ID" value="AYO17504.1"/>
    <property type="molecule type" value="Genomic_DNA"/>
</dbReference>
<dbReference type="PANTHER" id="PTHR45138">
    <property type="entry name" value="REGULATORY COMPONENTS OF SENSORY TRANSDUCTION SYSTEM"/>
    <property type="match status" value="1"/>
</dbReference>
<dbReference type="RefSeq" id="WP_054824490.1">
    <property type="nucleotide sequence ID" value="NZ_CP033138.1"/>
</dbReference>
<feature type="transmembrane region" description="Helical" evidence="4">
    <location>
        <begin position="12"/>
        <end position="29"/>
    </location>
</feature>
<dbReference type="NCBIfam" id="TIGR00254">
    <property type="entry name" value="GGDEF"/>
    <property type="match status" value="1"/>
</dbReference>
<dbReference type="GO" id="GO:0005886">
    <property type="term" value="C:plasma membrane"/>
    <property type="evidence" value="ECO:0007669"/>
    <property type="project" value="TreeGrafter"/>
</dbReference>
<organism evidence="8 10">
    <name type="scientific">Vibrio owensii</name>
    <dbReference type="NCBI Taxonomy" id="696485"/>
    <lineage>
        <taxon>Bacteria</taxon>
        <taxon>Pseudomonadati</taxon>
        <taxon>Pseudomonadota</taxon>
        <taxon>Gammaproteobacteria</taxon>
        <taxon>Vibrionales</taxon>
        <taxon>Vibrionaceae</taxon>
        <taxon>Vibrio</taxon>
    </lineage>
</organism>
<dbReference type="PROSITE" id="PS50887">
    <property type="entry name" value="GGDEF"/>
    <property type="match status" value="1"/>
</dbReference>
<sequence length="362" mass="41324">MNARKFTNDTKRKLLPFVYLLTLTGWGIYTLTHDYSWQALLLFVIGLLMVLRNYHLESERIDEKIASIAAHSVIGVVILDQDLRVDFANKSFSKLTGYTREQLNGENLRQYGFHCLNKAMMKLGAKANWKGEIKVTNRFGDHLTLDTHITHYKMGMGMSDRYVLSFRDISHRVRLENKLKNLAEKDPLTGCWNRRRFDKELARHASIADRYAVSNTALAIIDIDHFKQINDKHGHDVGDEVIKDLGNLMKAQCRETDIVARVGGEEFAIIMPETNTRNAFEAIYRLKEIIQSKSVLGITISGGITTINRSVEQSYRRADKALYRAKTLGRNRVCSSEDESIQQASAKAELSEKHSSRQCNVL</sequence>
<dbReference type="SUPFAM" id="SSF55073">
    <property type="entry name" value="Nucleotide cyclase"/>
    <property type="match status" value="1"/>
</dbReference>
<accession>A0AAP9KCI7</accession>
<dbReference type="InterPro" id="IPR000160">
    <property type="entry name" value="GGDEF_dom"/>
</dbReference>
<dbReference type="SMART" id="SM00091">
    <property type="entry name" value="PAS"/>
    <property type="match status" value="1"/>
</dbReference>
<dbReference type="InterPro" id="IPR000014">
    <property type="entry name" value="PAS"/>
</dbReference>
<keyword evidence="4" id="KW-0812">Transmembrane</keyword>
<protein>
    <recommendedName>
        <fullName evidence="2">diguanylate cyclase</fullName>
        <ecNumber evidence="2">2.7.7.65</ecNumber>
    </recommendedName>
</protein>
<gene>
    <name evidence="8" type="ORF">APZ19_21370</name>
    <name evidence="7" type="ORF">D0812_24380</name>
</gene>
<dbReference type="InterPro" id="IPR029787">
    <property type="entry name" value="Nucleotide_cyclase"/>
</dbReference>
<dbReference type="CDD" id="cd01949">
    <property type="entry name" value="GGDEF"/>
    <property type="match status" value="1"/>
</dbReference>
<proteinExistence type="predicted"/>
<feature type="transmembrane region" description="Helical" evidence="4">
    <location>
        <begin position="35"/>
        <end position="54"/>
    </location>
</feature>
<dbReference type="GO" id="GO:1902201">
    <property type="term" value="P:negative regulation of bacterial-type flagellum-dependent cell motility"/>
    <property type="evidence" value="ECO:0007669"/>
    <property type="project" value="TreeGrafter"/>
</dbReference>
<keyword evidence="4" id="KW-0472">Membrane</keyword>
<name>A0AAP9KCI7_9VIBR</name>
<dbReference type="InterPro" id="IPR043128">
    <property type="entry name" value="Rev_trsase/Diguanyl_cyclase"/>
</dbReference>
<dbReference type="GO" id="GO:0043709">
    <property type="term" value="P:cell adhesion involved in single-species biofilm formation"/>
    <property type="evidence" value="ECO:0007669"/>
    <property type="project" value="TreeGrafter"/>
</dbReference>